<evidence type="ECO:0000313" key="1">
    <source>
        <dbReference type="EMBL" id="KAE8131710.1"/>
    </source>
</evidence>
<dbReference type="Proteomes" id="UP000325672">
    <property type="component" value="Unassembled WGS sequence"/>
</dbReference>
<proteinExistence type="predicted"/>
<protein>
    <submittedName>
        <fullName evidence="1">Uncharacterized protein</fullName>
    </submittedName>
</protein>
<reference evidence="1 2" key="1">
    <citation type="submission" date="2019-04" db="EMBL/GenBank/DDBJ databases">
        <title>Friends and foes A comparative genomics study of 23 Aspergillus species from section Flavi.</title>
        <authorList>
            <consortium name="DOE Joint Genome Institute"/>
            <person name="Kjaerbolling I."/>
            <person name="Vesth T."/>
            <person name="Frisvad J.C."/>
            <person name="Nybo J.L."/>
            <person name="Theobald S."/>
            <person name="Kildgaard S."/>
            <person name="Isbrandt T."/>
            <person name="Kuo A."/>
            <person name="Sato A."/>
            <person name="Lyhne E.K."/>
            <person name="Kogle M.E."/>
            <person name="Wiebenga A."/>
            <person name="Kun R.S."/>
            <person name="Lubbers R.J."/>
            <person name="Makela M.R."/>
            <person name="Barry K."/>
            <person name="Chovatia M."/>
            <person name="Clum A."/>
            <person name="Daum C."/>
            <person name="Haridas S."/>
            <person name="He G."/>
            <person name="LaButti K."/>
            <person name="Lipzen A."/>
            <person name="Mondo S."/>
            <person name="Riley R."/>
            <person name="Salamov A."/>
            <person name="Simmons B.A."/>
            <person name="Magnuson J.K."/>
            <person name="Henrissat B."/>
            <person name="Mortensen U.H."/>
            <person name="Larsen T.O."/>
            <person name="Devries R.P."/>
            <person name="Grigoriev I.V."/>
            <person name="Machida M."/>
            <person name="Baker S.E."/>
            <person name="Andersen M.R."/>
        </authorList>
    </citation>
    <scope>NUCLEOTIDE SEQUENCE [LARGE SCALE GENOMIC DNA]</scope>
    <source>
        <strain evidence="1 2">CBS 117625</strain>
    </source>
</reference>
<dbReference type="RefSeq" id="XP_031907773.1">
    <property type="nucleotide sequence ID" value="XM_032056204.1"/>
</dbReference>
<sequence>MHSIYQALTTIQANIHGIPKRDLLESLLRYALSTHDYKGNLAPINVDRIWKDYEMAEAQNMGLREVCGRTLLVDIRFNLMTPKGYDSLNGEGWCLYVVNKLRKKYPLDDAMRNLET</sequence>
<keyword evidence="2" id="KW-1185">Reference proteome</keyword>
<dbReference type="EMBL" id="ML743651">
    <property type="protein sequence ID" value="KAE8131710.1"/>
    <property type="molecule type" value="Genomic_DNA"/>
</dbReference>
<dbReference type="AlphaFoldDB" id="A0A5N6SDD2"/>
<accession>A0A5N6SDD2</accession>
<gene>
    <name evidence="1" type="ORF">BDV38DRAFT_263663</name>
</gene>
<dbReference type="OrthoDB" id="4457430at2759"/>
<evidence type="ECO:0000313" key="2">
    <source>
        <dbReference type="Proteomes" id="UP000325672"/>
    </source>
</evidence>
<dbReference type="GeneID" id="43640414"/>
<organism evidence="1 2">
    <name type="scientific">Aspergillus pseudotamarii</name>
    <dbReference type="NCBI Taxonomy" id="132259"/>
    <lineage>
        <taxon>Eukaryota</taxon>
        <taxon>Fungi</taxon>
        <taxon>Dikarya</taxon>
        <taxon>Ascomycota</taxon>
        <taxon>Pezizomycotina</taxon>
        <taxon>Eurotiomycetes</taxon>
        <taxon>Eurotiomycetidae</taxon>
        <taxon>Eurotiales</taxon>
        <taxon>Aspergillaceae</taxon>
        <taxon>Aspergillus</taxon>
        <taxon>Aspergillus subgen. Circumdati</taxon>
    </lineage>
</organism>
<name>A0A5N6SDD2_ASPPS</name>